<sequence length="101" mass="11042">MSFFNRRGIFLQKLGPTIVNPKEIMVSMQFSLKEEGWDPESAQETTALLDSTTLIASSYDGGQSFNIRNINKDIDGDGDIDADDKAKLLALAKAYASIANP</sequence>
<accession>A0A1H2PEE4</accession>
<dbReference type="RefSeq" id="WP_093228203.1">
    <property type="nucleotide sequence ID" value="NZ_LT629803.1"/>
</dbReference>
<dbReference type="OrthoDB" id="7017034at2"/>
<proteinExistence type="predicted"/>
<evidence type="ECO:0000313" key="1">
    <source>
        <dbReference type="EMBL" id="TDB66672.1"/>
    </source>
</evidence>
<evidence type="ECO:0000313" key="2">
    <source>
        <dbReference type="Proteomes" id="UP000295254"/>
    </source>
</evidence>
<dbReference type="STRING" id="95300.SAMN05216558_5079"/>
<protein>
    <submittedName>
        <fullName evidence="1">Uncharacterized protein</fullName>
    </submittedName>
</protein>
<organism evidence="1 2">
    <name type="scientific">Pseudomonas vancouverensis</name>
    <dbReference type="NCBI Taxonomy" id="95300"/>
    <lineage>
        <taxon>Bacteria</taxon>
        <taxon>Pseudomonadati</taxon>
        <taxon>Pseudomonadota</taxon>
        <taxon>Gammaproteobacteria</taxon>
        <taxon>Pseudomonadales</taxon>
        <taxon>Pseudomonadaceae</taxon>
        <taxon>Pseudomonas</taxon>
    </lineage>
</organism>
<dbReference type="EMBL" id="RRZK01000007">
    <property type="protein sequence ID" value="TDB66672.1"/>
    <property type="molecule type" value="Genomic_DNA"/>
</dbReference>
<dbReference type="AlphaFoldDB" id="A0A1H2PEE4"/>
<keyword evidence="2" id="KW-1185">Reference proteome</keyword>
<name>A0A1H2PEE4_PSEVA</name>
<reference evidence="2" key="1">
    <citation type="journal article" date="2019" name="bioRxiv">
        <title>Bacterially produced spermidine induces plant systemic susceptibility to pathogens.</title>
        <authorList>
            <person name="Melnyk R.A."/>
            <person name="Beskrovnaya P.A."/>
            <person name="Liu Z."/>
            <person name="Song Y."/>
            <person name="Haney C.H."/>
        </authorList>
    </citation>
    <scope>NUCLEOTIDE SEQUENCE [LARGE SCALE GENOMIC DNA]</scope>
    <source>
        <strain evidence="2">Dha-51</strain>
    </source>
</reference>
<dbReference type="Proteomes" id="UP000295254">
    <property type="component" value="Unassembled WGS sequence"/>
</dbReference>
<comment type="caution">
    <text evidence="1">The sequence shown here is derived from an EMBL/GenBank/DDBJ whole genome shotgun (WGS) entry which is preliminary data.</text>
</comment>
<gene>
    <name evidence="1" type="ORF">EIY72_07335</name>
</gene>